<organism evidence="1 2">
    <name type="scientific">Arachis duranensis</name>
    <name type="common">Wild peanut</name>
    <dbReference type="NCBI Taxonomy" id="130453"/>
    <lineage>
        <taxon>Eukaryota</taxon>
        <taxon>Viridiplantae</taxon>
        <taxon>Streptophyta</taxon>
        <taxon>Embryophyta</taxon>
        <taxon>Tracheophyta</taxon>
        <taxon>Spermatophyta</taxon>
        <taxon>Magnoliopsida</taxon>
        <taxon>eudicotyledons</taxon>
        <taxon>Gunneridae</taxon>
        <taxon>Pentapetalae</taxon>
        <taxon>rosids</taxon>
        <taxon>fabids</taxon>
        <taxon>Fabales</taxon>
        <taxon>Fabaceae</taxon>
        <taxon>Papilionoideae</taxon>
        <taxon>50 kb inversion clade</taxon>
        <taxon>dalbergioids sensu lato</taxon>
        <taxon>Dalbergieae</taxon>
        <taxon>Pterocarpus clade</taxon>
        <taxon>Arachis</taxon>
    </lineage>
</organism>
<sequence length="200" mass="22344">MFPSKPWTVASQQRNLREEDDAAAAFVLHGHAENVEAIADDVSEATNRRDATILRGSAIPSKAPTLPLEILDVAVDSEENNPPQPLTAPVLKGRRLFHSPDGRCSGSAPTKRSRAATACSTTRNVGKNRPKFKATHDMDFNRQDTLLFNYLFSDGHSDEYVMMIICFICYMVEYMVRVHTTLALLMAPFNEAMHWIPKPN</sequence>
<keyword evidence="1" id="KW-1185">Reference proteome</keyword>
<accession>A0A9C6WJC0</accession>
<dbReference type="AlphaFoldDB" id="A0A9C6WJC0"/>
<proteinExistence type="predicted"/>
<name>A0A9C6WJC0_ARADU</name>
<dbReference type="RefSeq" id="XP_052111946.1">
    <property type="nucleotide sequence ID" value="XM_052255986.1"/>
</dbReference>
<evidence type="ECO:0000313" key="2">
    <source>
        <dbReference type="RefSeq" id="XP_052111946.1"/>
    </source>
</evidence>
<reference evidence="2" key="1">
    <citation type="submission" date="2025-08" db="UniProtKB">
        <authorList>
            <consortium name="RefSeq"/>
        </authorList>
    </citation>
    <scope>IDENTIFICATION</scope>
    <source>
        <tissue evidence="2">Whole plant</tissue>
    </source>
</reference>
<gene>
    <name evidence="2" type="primary">LOC127739652</name>
</gene>
<dbReference type="Proteomes" id="UP000515211">
    <property type="component" value="Unplaced"/>
</dbReference>
<dbReference type="KEGG" id="adu:127739652"/>
<protein>
    <submittedName>
        <fullName evidence="2">Uncharacterized protein LOC127739652</fullName>
    </submittedName>
</protein>
<dbReference type="GeneID" id="127739652"/>
<evidence type="ECO:0000313" key="1">
    <source>
        <dbReference type="Proteomes" id="UP000515211"/>
    </source>
</evidence>